<dbReference type="InterPro" id="IPR013785">
    <property type="entry name" value="Aldolase_TIM"/>
</dbReference>
<keyword evidence="3 5" id="KW-0456">Lyase</keyword>
<dbReference type="STRING" id="1850252.LPB136_03045"/>
<keyword evidence="2" id="KW-0479">Metal-binding</keyword>
<dbReference type="CDD" id="cd07938">
    <property type="entry name" value="DRE_TIM_HMGL"/>
    <property type="match status" value="1"/>
</dbReference>
<accession>A0A1L3JH56</accession>
<proteinExistence type="inferred from homology"/>
<gene>
    <name evidence="5" type="ORF">LPB136_03045</name>
</gene>
<keyword evidence="6" id="KW-1185">Reference proteome</keyword>
<dbReference type="RefSeq" id="WP_072554729.1">
    <property type="nucleotide sequence ID" value="NZ_CP018155.1"/>
</dbReference>
<name>A0A1L3JH56_9FLAO</name>
<dbReference type="SUPFAM" id="SSF51569">
    <property type="entry name" value="Aldolase"/>
    <property type="match status" value="1"/>
</dbReference>
<evidence type="ECO:0000256" key="3">
    <source>
        <dbReference type="ARBA" id="ARBA00023239"/>
    </source>
</evidence>
<feature type="domain" description="Pyruvate carboxyltransferase" evidence="4">
    <location>
        <begin position="5"/>
        <end position="275"/>
    </location>
</feature>
<dbReference type="GO" id="GO:0046951">
    <property type="term" value="P:ketone body biosynthetic process"/>
    <property type="evidence" value="ECO:0007669"/>
    <property type="project" value="TreeGrafter"/>
</dbReference>
<dbReference type="PANTHER" id="PTHR42738">
    <property type="entry name" value="HYDROXYMETHYLGLUTARYL-COA LYASE"/>
    <property type="match status" value="1"/>
</dbReference>
<dbReference type="InterPro" id="IPR043594">
    <property type="entry name" value="HMGL"/>
</dbReference>
<dbReference type="AlphaFoldDB" id="A0A1L3JH56"/>
<protein>
    <submittedName>
        <fullName evidence="5">Hydroxymethylglutaryl-CoA lyase</fullName>
    </submittedName>
</protein>
<evidence type="ECO:0000313" key="6">
    <source>
        <dbReference type="Proteomes" id="UP000181898"/>
    </source>
</evidence>
<dbReference type="EMBL" id="CP018155">
    <property type="protein sequence ID" value="APG64403.1"/>
    <property type="molecule type" value="Genomic_DNA"/>
</dbReference>
<dbReference type="GO" id="GO:0046872">
    <property type="term" value="F:metal ion binding"/>
    <property type="evidence" value="ECO:0007669"/>
    <property type="project" value="UniProtKB-KW"/>
</dbReference>
<reference evidence="5 6" key="1">
    <citation type="submission" date="2016-11" db="EMBL/GenBank/DDBJ databases">
        <title>Tenacibaculum sp. LPB0136, isolated from marine environment.</title>
        <authorList>
            <person name="Kim E."/>
            <person name="Yi H."/>
        </authorList>
    </citation>
    <scope>NUCLEOTIDE SEQUENCE [LARGE SCALE GENOMIC DNA]</scope>
    <source>
        <strain evidence="5 6">LPB0136</strain>
    </source>
</reference>
<organism evidence="5 6">
    <name type="scientific">Tenacibaculum todarodis</name>
    <dbReference type="NCBI Taxonomy" id="1850252"/>
    <lineage>
        <taxon>Bacteria</taxon>
        <taxon>Pseudomonadati</taxon>
        <taxon>Bacteroidota</taxon>
        <taxon>Flavobacteriia</taxon>
        <taxon>Flavobacteriales</taxon>
        <taxon>Flavobacteriaceae</taxon>
        <taxon>Tenacibaculum</taxon>
    </lineage>
</organism>
<evidence type="ECO:0000256" key="2">
    <source>
        <dbReference type="ARBA" id="ARBA00022723"/>
    </source>
</evidence>
<evidence type="ECO:0000313" key="5">
    <source>
        <dbReference type="EMBL" id="APG64403.1"/>
    </source>
</evidence>
<dbReference type="GO" id="GO:0006552">
    <property type="term" value="P:L-leucine catabolic process"/>
    <property type="evidence" value="ECO:0007669"/>
    <property type="project" value="TreeGrafter"/>
</dbReference>
<comment type="similarity">
    <text evidence="1">Belongs to the HMG-CoA lyase family.</text>
</comment>
<dbReference type="PROSITE" id="PS50991">
    <property type="entry name" value="PYR_CT"/>
    <property type="match status" value="1"/>
</dbReference>
<dbReference type="PANTHER" id="PTHR42738:SF7">
    <property type="entry name" value="HYDROXYMETHYLGLUTARYL-COA LYASE"/>
    <property type="match status" value="1"/>
</dbReference>
<evidence type="ECO:0000259" key="4">
    <source>
        <dbReference type="PROSITE" id="PS50991"/>
    </source>
</evidence>
<sequence>MNNKVKIIECPRDAMQGIKSHFISTEKKALYINSLLKVGFDTIDFGSFVSPKAIPQMRDTAEVLSKLDLSSTTSKLLAIVANVRGANDASQFEEIDYLGYPFSISENFQMRNTHKTIAQSIETLQEILSIANRTNKEVVAYLSMGFGNPYGDPWNVEIVGEWTEKLSKMGVKILSLSDTVGSSTPDVIDYLFSNLITQYPEIEFGAHLHTTPDKWHEKVDAAYKAGCLRFDGAIKGYGGCPMAKDDLTGNMPTEKLLSYFTTEKAETGIKPMSFESAYNKALEVF</sequence>
<dbReference type="OrthoDB" id="9784013at2"/>
<evidence type="ECO:0000256" key="1">
    <source>
        <dbReference type="ARBA" id="ARBA00009405"/>
    </source>
</evidence>
<dbReference type="GO" id="GO:0004419">
    <property type="term" value="F:hydroxymethylglutaryl-CoA lyase activity"/>
    <property type="evidence" value="ECO:0007669"/>
    <property type="project" value="TreeGrafter"/>
</dbReference>
<dbReference type="InterPro" id="IPR000891">
    <property type="entry name" value="PYR_CT"/>
</dbReference>
<dbReference type="Gene3D" id="3.20.20.70">
    <property type="entry name" value="Aldolase class I"/>
    <property type="match status" value="1"/>
</dbReference>
<dbReference type="KEGG" id="ten:LPB136_03045"/>
<dbReference type="Pfam" id="PF00682">
    <property type="entry name" value="HMGL-like"/>
    <property type="match status" value="1"/>
</dbReference>
<dbReference type="Proteomes" id="UP000181898">
    <property type="component" value="Chromosome"/>
</dbReference>